<reference evidence="4 5" key="1">
    <citation type="submission" date="2017-11" db="EMBL/GenBank/DDBJ databases">
        <title>Genomic Encyclopedia of Archaeal and Bacterial Type Strains, Phase II (KMG-II): From Individual Species to Whole Genera.</title>
        <authorList>
            <person name="Goeker M."/>
        </authorList>
    </citation>
    <scope>NUCLEOTIDE SEQUENCE [LARGE SCALE GENOMIC DNA]</scope>
    <source>
        <strain evidence="4 5">DSM 27393</strain>
    </source>
</reference>
<organism evidence="4 5">
    <name type="scientific">Diaminobutyricimonas aerilata</name>
    <dbReference type="NCBI Taxonomy" id="1162967"/>
    <lineage>
        <taxon>Bacteria</taxon>
        <taxon>Bacillati</taxon>
        <taxon>Actinomycetota</taxon>
        <taxon>Actinomycetes</taxon>
        <taxon>Micrococcales</taxon>
        <taxon>Microbacteriaceae</taxon>
        <taxon>Diaminobutyricimonas</taxon>
    </lineage>
</organism>
<dbReference type="EMBL" id="PGFF01000001">
    <property type="protein sequence ID" value="PJJ71056.1"/>
    <property type="molecule type" value="Genomic_DNA"/>
</dbReference>
<dbReference type="GO" id="GO:0016651">
    <property type="term" value="F:oxidoreductase activity, acting on NAD(P)H"/>
    <property type="evidence" value="ECO:0007669"/>
    <property type="project" value="TreeGrafter"/>
</dbReference>
<name>A0A2M9CGK9_9MICO</name>
<accession>A0A2M9CGK9</accession>
<dbReference type="InterPro" id="IPR020843">
    <property type="entry name" value="ER"/>
</dbReference>
<dbReference type="Gene3D" id="3.40.50.720">
    <property type="entry name" value="NAD(P)-binding Rossmann-like Domain"/>
    <property type="match status" value="1"/>
</dbReference>
<protein>
    <submittedName>
        <fullName evidence="4">NADPH2:quinone reductase</fullName>
    </submittedName>
</protein>
<keyword evidence="5" id="KW-1185">Reference proteome</keyword>
<gene>
    <name evidence="4" type="ORF">CLV46_0593</name>
</gene>
<dbReference type="Proteomes" id="UP000228758">
    <property type="component" value="Unassembled WGS sequence"/>
</dbReference>
<dbReference type="RefSeq" id="WP_100363403.1">
    <property type="nucleotide sequence ID" value="NZ_PGFF01000001.1"/>
</dbReference>
<feature type="domain" description="Enoyl reductase (ER)" evidence="3">
    <location>
        <begin position="10"/>
        <end position="323"/>
    </location>
</feature>
<dbReference type="InterPro" id="IPR036291">
    <property type="entry name" value="NAD(P)-bd_dom_sf"/>
</dbReference>
<dbReference type="SUPFAM" id="SSF50129">
    <property type="entry name" value="GroES-like"/>
    <property type="match status" value="1"/>
</dbReference>
<dbReference type="PANTHER" id="PTHR48106">
    <property type="entry name" value="QUINONE OXIDOREDUCTASE PIG3-RELATED"/>
    <property type="match status" value="1"/>
</dbReference>
<keyword evidence="1" id="KW-0521">NADP</keyword>
<dbReference type="AlphaFoldDB" id="A0A2M9CGK9"/>
<evidence type="ECO:0000256" key="2">
    <source>
        <dbReference type="ARBA" id="ARBA00023002"/>
    </source>
</evidence>
<evidence type="ECO:0000313" key="5">
    <source>
        <dbReference type="Proteomes" id="UP000228758"/>
    </source>
</evidence>
<dbReference type="SUPFAM" id="SSF51735">
    <property type="entry name" value="NAD(P)-binding Rossmann-fold domains"/>
    <property type="match status" value="1"/>
</dbReference>
<comment type="caution">
    <text evidence="4">The sequence shown here is derived from an EMBL/GenBank/DDBJ whole genome shotgun (WGS) entry which is preliminary data.</text>
</comment>
<dbReference type="InterPro" id="IPR013149">
    <property type="entry name" value="ADH-like_C"/>
</dbReference>
<dbReference type="InterPro" id="IPR011032">
    <property type="entry name" value="GroES-like_sf"/>
</dbReference>
<dbReference type="GO" id="GO:0070402">
    <property type="term" value="F:NADPH binding"/>
    <property type="evidence" value="ECO:0007669"/>
    <property type="project" value="TreeGrafter"/>
</dbReference>
<keyword evidence="2" id="KW-0560">Oxidoreductase</keyword>
<evidence type="ECO:0000259" key="3">
    <source>
        <dbReference type="SMART" id="SM00829"/>
    </source>
</evidence>
<sequence>MRAVRQREFGGPEVLVVETVDDPAPGSDEVVIAVEAAGVHALDTTLRAGAAGPAGAATLPMTPGREVAGRVVALGADVDAAWSGARVVAHLGWRSGGYAERAVVAASALHRLPDRLDAASAVALIGTGRTAHAAIDAAALSRRDLVLVPGATGGLGSQIVQLAVDVGCTVVALVGGERKAEIARASLAHSVVDYAEEDWPDALRRVLGDRRADVLFDGVGGAVASTLFDALGTRGRTVVIGWSSGTPLTVDGAALASRGLTVTAAIGPAVLARPGYLRELETRALASGADGTVVPAVHRFTLDEAADAHRAIEQRRALGKVVLLP</sequence>
<evidence type="ECO:0000256" key="1">
    <source>
        <dbReference type="ARBA" id="ARBA00022857"/>
    </source>
</evidence>
<proteinExistence type="predicted"/>
<dbReference type="SMART" id="SM00829">
    <property type="entry name" value="PKS_ER"/>
    <property type="match status" value="1"/>
</dbReference>
<evidence type="ECO:0000313" key="4">
    <source>
        <dbReference type="EMBL" id="PJJ71056.1"/>
    </source>
</evidence>
<dbReference type="Pfam" id="PF00107">
    <property type="entry name" value="ADH_zinc_N"/>
    <property type="match status" value="1"/>
</dbReference>
<dbReference type="Gene3D" id="3.90.180.10">
    <property type="entry name" value="Medium-chain alcohol dehydrogenases, catalytic domain"/>
    <property type="match status" value="1"/>
</dbReference>
<dbReference type="OrthoDB" id="9780520at2"/>
<dbReference type="InterPro" id="IPR013154">
    <property type="entry name" value="ADH-like_N"/>
</dbReference>
<dbReference type="Pfam" id="PF08240">
    <property type="entry name" value="ADH_N"/>
    <property type="match status" value="1"/>
</dbReference>